<dbReference type="InterPro" id="IPR011992">
    <property type="entry name" value="EF-hand-dom_pair"/>
</dbReference>
<dbReference type="PROSITE" id="PS50222">
    <property type="entry name" value="EF_HAND_2"/>
    <property type="match status" value="1"/>
</dbReference>
<feature type="domain" description="EF-hand" evidence="4">
    <location>
        <begin position="54"/>
        <end position="89"/>
    </location>
</feature>
<dbReference type="OrthoDB" id="524326at2759"/>
<feature type="coiled-coil region" evidence="1">
    <location>
        <begin position="720"/>
        <end position="747"/>
    </location>
</feature>
<evidence type="ECO:0000313" key="5">
    <source>
        <dbReference type="EMBL" id="KJA22491.1"/>
    </source>
</evidence>
<evidence type="ECO:0000259" key="4">
    <source>
        <dbReference type="PROSITE" id="PS50222"/>
    </source>
</evidence>
<evidence type="ECO:0000259" key="3">
    <source>
        <dbReference type="PROSITE" id="PS50031"/>
    </source>
</evidence>
<dbReference type="GO" id="GO:0006897">
    <property type="term" value="P:endocytosis"/>
    <property type="evidence" value="ECO:0007669"/>
    <property type="project" value="TreeGrafter"/>
</dbReference>
<dbReference type="Gene3D" id="1.10.238.10">
    <property type="entry name" value="EF-hand"/>
    <property type="match status" value="2"/>
</dbReference>
<evidence type="ECO:0008006" key="7">
    <source>
        <dbReference type="Google" id="ProtNLM"/>
    </source>
</evidence>
<gene>
    <name evidence="5" type="ORF">HYPSUDRAFT_40869</name>
</gene>
<feature type="region of interest" description="Disordered" evidence="2">
    <location>
        <begin position="376"/>
        <end position="403"/>
    </location>
</feature>
<evidence type="ECO:0000256" key="2">
    <source>
        <dbReference type="SAM" id="MobiDB-lite"/>
    </source>
</evidence>
<evidence type="ECO:0000313" key="6">
    <source>
        <dbReference type="Proteomes" id="UP000054270"/>
    </source>
</evidence>
<dbReference type="Proteomes" id="UP000054270">
    <property type="component" value="Unassembled WGS sequence"/>
</dbReference>
<dbReference type="Pfam" id="PF12763">
    <property type="entry name" value="EH"/>
    <property type="match status" value="2"/>
</dbReference>
<dbReference type="SMART" id="SM00054">
    <property type="entry name" value="EFh"/>
    <property type="match status" value="2"/>
</dbReference>
<feature type="coiled-coil region" evidence="1">
    <location>
        <begin position="403"/>
        <end position="485"/>
    </location>
</feature>
<dbReference type="SMART" id="SM00027">
    <property type="entry name" value="EH"/>
    <property type="match status" value="2"/>
</dbReference>
<organism evidence="5 6">
    <name type="scientific">Hypholoma sublateritium (strain FD-334 SS-4)</name>
    <dbReference type="NCBI Taxonomy" id="945553"/>
    <lineage>
        <taxon>Eukaryota</taxon>
        <taxon>Fungi</taxon>
        <taxon>Dikarya</taxon>
        <taxon>Basidiomycota</taxon>
        <taxon>Agaricomycotina</taxon>
        <taxon>Agaricomycetes</taxon>
        <taxon>Agaricomycetidae</taxon>
        <taxon>Agaricales</taxon>
        <taxon>Agaricineae</taxon>
        <taxon>Strophariaceae</taxon>
        <taxon>Hypholoma</taxon>
    </lineage>
</organism>
<proteinExistence type="predicted"/>
<dbReference type="STRING" id="945553.A0A0D2P1A2"/>
<keyword evidence="6" id="KW-1185">Reference proteome</keyword>
<dbReference type="EMBL" id="KN817549">
    <property type="protein sequence ID" value="KJA22491.1"/>
    <property type="molecule type" value="Genomic_DNA"/>
</dbReference>
<dbReference type="PANTHER" id="PTHR11216">
    <property type="entry name" value="EH DOMAIN"/>
    <property type="match status" value="1"/>
</dbReference>
<keyword evidence="1" id="KW-0175">Coiled coil</keyword>
<sequence length="784" mass="85829">MPSFHCTNSLSASDNEYDIATRILGGGSSTNRERTQTTTLSLEAAIRLFSECGLPLIQLREIWPVVDVDRKGYLSKEELSGALRLIGWSQAGHKPTVSLLSKEGPLPVLKGITSPTLEKPFVPSLSAPPSARASSADLQTSTQKIQHDQFGGNERYTQIFPLEGPVDGILDRRQVLEVFILQSSLSFRHLTRIYDLVDVEKRGGLDVQEFCLAMHIVEALDCSSVSTILPMFPVEAHASLQDLQASLQQPFLPSAIIRPSESHAQELCQMVSDSFQLTEDNSAPGTVNNSSRLSDAAELDLNFARLDIKQKGYVGSEVLSRFRWRYNIQPSEMTHIWNSVPGHDDAPPSEATIEKAIGLIRERLCSSHTAQLRIPRIPDRYARPASPASSEYSASTGDASSQHEDILTEIQALRAELRALDHKVSDTSQSQPSTQQQQHLATEIECFARTLAQKDAQHNEALAALAEAQAAAAKYQAEVNGLRELACTRINPNEHAAMDTNVSGRAGRPDMRALFLRAALRDARAETVRARAEIASLKCAVASRDARIAELLARSMDTPNHEELIFELGAAKEEEKRDIVERPLGYFPSARGVPCAKLSNSADANLHWFPAFTGHRTTGPDGPGSETNHCQCALKGFPAGEKSAKLSLSPLPPPPTPASHSEIISRPIPPPEYLATPHLGAYEPDRQPHSRRDAHVASPARKVGSPKETARVQEWFEQEVGRLLGKCENAEALARKAQAEIQARRQLVTDCYAAASEATATADNLRGVVKSQAQHIVQLRRRLA</sequence>
<dbReference type="SUPFAM" id="SSF47473">
    <property type="entry name" value="EF-hand"/>
    <property type="match status" value="2"/>
</dbReference>
<feature type="region of interest" description="Disordered" evidence="2">
    <location>
        <begin position="643"/>
        <end position="708"/>
    </location>
</feature>
<feature type="domain" description="EH" evidence="3">
    <location>
        <begin position="152"/>
        <end position="217"/>
    </location>
</feature>
<dbReference type="GO" id="GO:0005886">
    <property type="term" value="C:plasma membrane"/>
    <property type="evidence" value="ECO:0007669"/>
    <property type="project" value="TreeGrafter"/>
</dbReference>
<reference evidence="6" key="1">
    <citation type="submission" date="2014-04" db="EMBL/GenBank/DDBJ databases">
        <title>Evolutionary Origins and Diversification of the Mycorrhizal Mutualists.</title>
        <authorList>
            <consortium name="DOE Joint Genome Institute"/>
            <consortium name="Mycorrhizal Genomics Consortium"/>
            <person name="Kohler A."/>
            <person name="Kuo A."/>
            <person name="Nagy L.G."/>
            <person name="Floudas D."/>
            <person name="Copeland A."/>
            <person name="Barry K.W."/>
            <person name="Cichocki N."/>
            <person name="Veneault-Fourrey C."/>
            <person name="LaButti K."/>
            <person name="Lindquist E.A."/>
            <person name="Lipzen A."/>
            <person name="Lundell T."/>
            <person name="Morin E."/>
            <person name="Murat C."/>
            <person name="Riley R."/>
            <person name="Ohm R."/>
            <person name="Sun H."/>
            <person name="Tunlid A."/>
            <person name="Henrissat B."/>
            <person name="Grigoriev I.V."/>
            <person name="Hibbett D.S."/>
            <person name="Martin F."/>
        </authorList>
    </citation>
    <scope>NUCLEOTIDE SEQUENCE [LARGE SCALE GENOMIC DNA]</scope>
    <source>
        <strain evidence="6">FD-334 SS-4</strain>
    </source>
</reference>
<dbReference type="AlphaFoldDB" id="A0A0D2P1A2"/>
<dbReference type="GO" id="GO:0005737">
    <property type="term" value="C:cytoplasm"/>
    <property type="evidence" value="ECO:0007669"/>
    <property type="project" value="TreeGrafter"/>
</dbReference>
<accession>A0A0D2P1A2</accession>
<feature type="compositionally biased region" description="Basic and acidic residues" evidence="2">
    <location>
        <begin position="683"/>
        <end position="695"/>
    </location>
</feature>
<dbReference type="InterPro" id="IPR000261">
    <property type="entry name" value="EH_dom"/>
</dbReference>
<dbReference type="PROSITE" id="PS50031">
    <property type="entry name" value="EH"/>
    <property type="match status" value="1"/>
</dbReference>
<name>A0A0D2P1A2_HYPSF</name>
<dbReference type="GO" id="GO:0005509">
    <property type="term" value="F:calcium ion binding"/>
    <property type="evidence" value="ECO:0007669"/>
    <property type="project" value="InterPro"/>
</dbReference>
<feature type="compositionally biased region" description="Low complexity" evidence="2">
    <location>
        <begin position="383"/>
        <end position="395"/>
    </location>
</feature>
<protein>
    <recommendedName>
        <fullName evidence="7">EF-hand domain-containing protein</fullName>
    </recommendedName>
</protein>
<dbReference type="GO" id="GO:0016197">
    <property type="term" value="P:endosomal transport"/>
    <property type="evidence" value="ECO:0007669"/>
    <property type="project" value="TreeGrafter"/>
</dbReference>
<evidence type="ECO:0000256" key="1">
    <source>
        <dbReference type="SAM" id="Coils"/>
    </source>
</evidence>
<dbReference type="InterPro" id="IPR002048">
    <property type="entry name" value="EF_hand_dom"/>
</dbReference>